<evidence type="ECO:0000259" key="4">
    <source>
        <dbReference type="SMART" id="SM00322"/>
    </source>
</evidence>
<sequence>MADEAQYSSGPDTGSNKRKYEEQPAPTTRRVTGFSAPIIASSSPDSVPTSYSSVPAPVEDIQLAKQRVQEIAAQLFNNASSGAAAAAGLDTKRPRVENGGGFDSSDKGFSSIPTGSECDFDTDAKPYSAPSSIPVSYGFQGGSKKIDVPNGRVGVIIGKQGETIKYLQAQSGGAKIQVTRDADADPNCLTREVEIMGTPDQIAKAEHLINEVLAEAESGGPTIVSRRSTGQAGSEQFVMKIPNNKMGKKSKSKTPRELKNIQLEKRVLWKKESLHLVQTSLLLVIDEIFAGKKRKKTEAEKAKKQNEEPTGQKERRRRIWALKMVHLWIRLLGRKREQTMALLSTQKKSWVSTEQMLEAPRFVHLIALVASEATFNSTQLSNYVVSI</sequence>
<evidence type="ECO:0000313" key="5">
    <source>
        <dbReference type="EMBL" id="KAK9906103.1"/>
    </source>
</evidence>
<feature type="region of interest" description="Disordered" evidence="3">
    <location>
        <begin position="295"/>
        <end position="314"/>
    </location>
</feature>
<reference evidence="5 6" key="1">
    <citation type="journal article" date="2023" name="G3 (Bethesda)">
        <title>A chromosome-length genome assembly and annotation of blackberry (Rubus argutus, cv. 'Hillquist').</title>
        <authorList>
            <person name="Bruna T."/>
            <person name="Aryal R."/>
            <person name="Dudchenko O."/>
            <person name="Sargent D.J."/>
            <person name="Mead D."/>
            <person name="Buti M."/>
            <person name="Cavallini A."/>
            <person name="Hytonen T."/>
            <person name="Andres J."/>
            <person name="Pham M."/>
            <person name="Weisz D."/>
            <person name="Mascagni F."/>
            <person name="Usai G."/>
            <person name="Natali L."/>
            <person name="Bassil N."/>
            <person name="Fernandez G.E."/>
            <person name="Lomsadze A."/>
            <person name="Armour M."/>
            <person name="Olukolu B."/>
            <person name="Poorten T."/>
            <person name="Britton C."/>
            <person name="Davik J."/>
            <person name="Ashrafi H."/>
            <person name="Aiden E.L."/>
            <person name="Borodovsky M."/>
            <person name="Worthington M."/>
        </authorList>
    </citation>
    <scope>NUCLEOTIDE SEQUENCE [LARGE SCALE GENOMIC DNA]</scope>
    <source>
        <strain evidence="5">PI 553951</strain>
    </source>
</reference>
<dbReference type="PANTHER" id="PTHR10288">
    <property type="entry name" value="KH DOMAIN CONTAINING RNA BINDING PROTEIN"/>
    <property type="match status" value="1"/>
</dbReference>
<feature type="compositionally biased region" description="Basic and acidic residues" evidence="3">
    <location>
        <begin position="297"/>
        <end position="313"/>
    </location>
</feature>
<evidence type="ECO:0000313" key="6">
    <source>
        <dbReference type="Proteomes" id="UP001457282"/>
    </source>
</evidence>
<dbReference type="Gene3D" id="3.30.1370.10">
    <property type="entry name" value="K Homology domain, type 1"/>
    <property type="match status" value="1"/>
</dbReference>
<evidence type="ECO:0000256" key="1">
    <source>
        <dbReference type="ARBA" id="ARBA00022737"/>
    </source>
</evidence>
<gene>
    <name evidence="5" type="ORF">M0R45_000005</name>
</gene>
<dbReference type="Pfam" id="PF00013">
    <property type="entry name" value="KH_1"/>
    <property type="match status" value="1"/>
</dbReference>
<accession>A0AAW1VQH2</accession>
<organism evidence="5 6">
    <name type="scientific">Rubus argutus</name>
    <name type="common">Southern blackberry</name>
    <dbReference type="NCBI Taxonomy" id="59490"/>
    <lineage>
        <taxon>Eukaryota</taxon>
        <taxon>Viridiplantae</taxon>
        <taxon>Streptophyta</taxon>
        <taxon>Embryophyta</taxon>
        <taxon>Tracheophyta</taxon>
        <taxon>Spermatophyta</taxon>
        <taxon>Magnoliopsida</taxon>
        <taxon>eudicotyledons</taxon>
        <taxon>Gunneridae</taxon>
        <taxon>Pentapetalae</taxon>
        <taxon>rosids</taxon>
        <taxon>fabids</taxon>
        <taxon>Rosales</taxon>
        <taxon>Rosaceae</taxon>
        <taxon>Rosoideae</taxon>
        <taxon>Rosoideae incertae sedis</taxon>
        <taxon>Rubus</taxon>
    </lineage>
</organism>
<keyword evidence="6" id="KW-1185">Reference proteome</keyword>
<dbReference type="InterPro" id="IPR004088">
    <property type="entry name" value="KH_dom_type_1"/>
</dbReference>
<feature type="domain" description="K Homology" evidence="4">
    <location>
        <begin position="140"/>
        <end position="214"/>
    </location>
</feature>
<dbReference type="Proteomes" id="UP001457282">
    <property type="component" value="Unassembled WGS sequence"/>
</dbReference>
<feature type="compositionally biased region" description="Low complexity" evidence="3">
    <location>
        <begin position="35"/>
        <end position="53"/>
    </location>
</feature>
<dbReference type="InterPro" id="IPR036612">
    <property type="entry name" value="KH_dom_type_1_sf"/>
</dbReference>
<comment type="caution">
    <text evidence="5">The sequence shown here is derived from an EMBL/GenBank/DDBJ whole genome shotgun (WGS) entry which is preliminary data.</text>
</comment>
<dbReference type="EMBL" id="JBEDUW010000100">
    <property type="protein sequence ID" value="KAK9906103.1"/>
    <property type="molecule type" value="Genomic_DNA"/>
</dbReference>
<dbReference type="InterPro" id="IPR004087">
    <property type="entry name" value="KH_dom"/>
</dbReference>
<dbReference type="SMART" id="SM00322">
    <property type="entry name" value="KH"/>
    <property type="match status" value="1"/>
</dbReference>
<evidence type="ECO:0000256" key="3">
    <source>
        <dbReference type="SAM" id="MobiDB-lite"/>
    </source>
</evidence>
<feature type="compositionally biased region" description="Polar residues" evidence="3">
    <location>
        <begin position="1"/>
        <end position="14"/>
    </location>
</feature>
<proteinExistence type="predicted"/>
<dbReference type="PROSITE" id="PS50084">
    <property type="entry name" value="KH_TYPE_1"/>
    <property type="match status" value="1"/>
</dbReference>
<keyword evidence="2" id="KW-0694">RNA-binding</keyword>
<feature type="region of interest" description="Disordered" evidence="3">
    <location>
        <begin position="1"/>
        <end position="53"/>
    </location>
</feature>
<dbReference type="AlphaFoldDB" id="A0AAW1VQH2"/>
<evidence type="ECO:0000256" key="2">
    <source>
        <dbReference type="PROSITE-ProRule" id="PRU00117"/>
    </source>
</evidence>
<protein>
    <recommendedName>
        <fullName evidence="4">K Homology domain-containing protein</fullName>
    </recommendedName>
</protein>
<name>A0AAW1VQH2_RUBAR</name>
<dbReference type="SUPFAM" id="SSF54791">
    <property type="entry name" value="Eukaryotic type KH-domain (KH-domain type I)"/>
    <property type="match status" value="1"/>
</dbReference>
<dbReference type="GO" id="GO:0003723">
    <property type="term" value="F:RNA binding"/>
    <property type="evidence" value="ECO:0007669"/>
    <property type="project" value="UniProtKB-UniRule"/>
</dbReference>
<keyword evidence="1" id="KW-0677">Repeat</keyword>